<dbReference type="PROSITE" id="PS51257">
    <property type="entry name" value="PROKAR_LIPOPROTEIN"/>
    <property type="match status" value="1"/>
</dbReference>
<proteinExistence type="predicted"/>
<dbReference type="EMBL" id="JAEMNV010000005">
    <property type="protein sequence ID" value="MBJ8340586.1"/>
    <property type="molecule type" value="Genomic_DNA"/>
</dbReference>
<dbReference type="Pfam" id="PF14041">
    <property type="entry name" value="Lipoprotein_21"/>
    <property type="match status" value="1"/>
</dbReference>
<feature type="compositionally biased region" description="Low complexity" evidence="6">
    <location>
        <begin position="29"/>
        <end position="69"/>
    </location>
</feature>
<evidence type="ECO:0000256" key="6">
    <source>
        <dbReference type="SAM" id="MobiDB-lite"/>
    </source>
</evidence>
<evidence type="ECO:0000256" key="5">
    <source>
        <dbReference type="ARBA" id="ARBA00023288"/>
    </source>
</evidence>
<keyword evidence="1" id="KW-1003">Cell membrane</keyword>
<reference evidence="8" key="1">
    <citation type="submission" date="2020-12" db="EMBL/GenBank/DDBJ databases">
        <title>Antrihabitans popcorni sp. nov. and Antrihabitans auranticaus sp. nov., isolated from a larva cave.</title>
        <authorList>
            <person name="Lee S.D."/>
            <person name="Kim I.S."/>
        </authorList>
    </citation>
    <scope>NUCLEOTIDE SEQUENCE</scope>
    <source>
        <strain evidence="8">YC3-6</strain>
    </source>
</reference>
<feature type="region of interest" description="Disordered" evidence="6">
    <location>
        <begin position="26"/>
        <end position="69"/>
    </location>
</feature>
<accession>A0A934NSC5</accession>
<sequence>MRISTMARVCVPAAIVLACATGCQSTDQEPTAVPGTTATVSTSATAGTTAAEEPQTGAATATSEATTVAPKTDDISGSGLCLDPQAPGVVAALATLSGGPWVAEHSSDSAVGSCPELLWLSAAGGNSAGAPIHVLFFHEGSYLGTATSEPYAFTHVATSTSDSATVEYKWLAGDEPFCCPQGGPVAIDYVWDGTEVVMSTPLPDEVTKGR</sequence>
<evidence type="ECO:0000256" key="7">
    <source>
        <dbReference type="SAM" id="SignalP"/>
    </source>
</evidence>
<evidence type="ECO:0000313" key="8">
    <source>
        <dbReference type="EMBL" id="MBJ8340586.1"/>
    </source>
</evidence>
<dbReference type="RefSeq" id="WP_199705465.1">
    <property type="nucleotide sequence ID" value="NZ_JAEMNV010000005.1"/>
</dbReference>
<keyword evidence="9" id="KW-1185">Reference proteome</keyword>
<organism evidence="8 9">
    <name type="scientific">Antrihabitans stalagmiti</name>
    <dbReference type="NCBI Taxonomy" id="2799499"/>
    <lineage>
        <taxon>Bacteria</taxon>
        <taxon>Bacillati</taxon>
        <taxon>Actinomycetota</taxon>
        <taxon>Actinomycetes</taxon>
        <taxon>Mycobacteriales</taxon>
        <taxon>Nocardiaceae</taxon>
        <taxon>Antrihabitans</taxon>
    </lineage>
</organism>
<dbReference type="InterPro" id="IPR025971">
    <property type="entry name" value="LppP/LprE"/>
</dbReference>
<evidence type="ECO:0000256" key="2">
    <source>
        <dbReference type="ARBA" id="ARBA00022729"/>
    </source>
</evidence>
<evidence type="ECO:0000256" key="3">
    <source>
        <dbReference type="ARBA" id="ARBA00023136"/>
    </source>
</evidence>
<keyword evidence="5 8" id="KW-0449">Lipoprotein</keyword>
<feature type="chain" id="PRO_5037910236" evidence="7">
    <location>
        <begin position="26"/>
        <end position="210"/>
    </location>
</feature>
<evidence type="ECO:0000256" key="1">
    <source>
        <dbReference type="ARBA" id="ARBA00022475"/>
    </source>
</evidence>
<keyword evidence="4" id="KW-0564">Palmitate</keyword>
<evidence type="ECO:0000313" key="9">
    <source>
        <dbReference type="Proteomes" id="UP000655868"/>
    </source>
</evidence>
<keyword evidence="2 7" id="KW-0732">Signal</keyword>
<dbReference type="AlphaFoldDB" id="A0A934NSC5"/>
<dbReference type="Proteomes" id="UP000655868">
    <property type="component" value="Unassembled WGS sequence"/>
</dbReference>
<name>A0A934NSC5_9NOCA</name>
<protein>
    <submittedName>
        <fullName evidence="8">LppP/LprE family lipoprotein</fullName>
    </submittedName>
</protein>
<evidence type="ECO:0000256" key="4">
    <source>
        <dbReference type="ARBA" id="ARBA00023139"/>
    </source>
</evidence>
<feature type="signal peptide" evidence="7">
    <location>
        <begin position="1"/>
        <end position="25"/>
    </location>
</feature>
<keyword evidence="3" id="KW-0472">Membrane</keyword>
<gene>
    <name evidence="8" type="ORF">JGU71_16975</name>
</gene>
<comment type="caution">
    <text evidence="8">The sequence shown here is derived from an EMBL/GenBank/DDBJ whole genome shotgun (WGS) entry which is preliminary data.</text>
</comment>